<keyword evidence="5" id="KW-1185">Reference proteome</keyword>
<evidence type="ECO:0000313" key="2">
    <source>
        <dbReference type="EMBL" id="QBH15180.1"/>
    </source>
</evidence>
<keyword evidence="1" id="KW-0472">Membrane</keyword>
<accession>A0A328F6Z2</accession>
<keyword evidence="1" id="KW-1133">Transmembrane helix</keyword>
<dbReference type="Proteomes" id="UP000248798">
    <property type="component" value="Unassembled WGS sequence"/>
</dbReference>
<evidence type="ECO:0000313" key="5">
    <source>
        <dbReference type="Proteomes" id="UP000293902"/>
    </source>
</evidence>
<evidence type="ECO:0000313" key="4">
    <source>
        <dbReference type="Proteomes" id="UP000248798"/>
    </source>
</evidence>
<name>A0A328F6Z2_9BACT</name>
<feature type="transmembrane region" description="Helical" evidence="1">
    <location>
        <begin position="12"/>
        <end position="35"/>
    </location>
</feature>
<feature type="transmembrane region" description="Helical" evidence="1">
    <location>
        <begin position="144"/>
        <end position="170"/>
    </location>
</feature>
<organism evidence="3 4">
    <name type="scientific">Desulfobacter hydrogenophilus</name>
    <dbReference type="NCBI Taxonomy" id="2291"/>
    <lineage>
        <taxon>Bacteria</taxon>
        <taxon>Pseudomonadati</taxon>
        <taxon>Thermodesulfobacteriota</taxon>
        <taxon>Desulfobacteria</taxon>
        <taxon>Desulfobacterales</taxon>
        <taxon>Desulfobacteraceae</taxon>
        <taxon>Desulfobacter</taxon>
    </lineage>
</organism>
<dbReference type="EMBL" id="CP036313">
    <property type="protein sequence ID" value="QBH15180.1"/>
    <property type="molecule type" value="Genomic_DNA"/>
</dbReference>
<keyword evidence="1" id="KW-0812">Transmembrane</keyword>
<protein>
    <recommendedName>
        <fullName evidence="6">YitT family protein</fullName>
    </recommendedName>
</protein>
<sequence>MNLFASDYWDPSELILIGTFTGLIKISTMLIALAGGGMNPVTLVLKNTVATSLLIILVYKIRKFGVLTLFSVISTLVSLLLMGGNPMSIAGVIISGFVCDLFIAPWNGFHKPIRLILGIALFDFLSRAVSLGYSYFLYQEQMGMFIMGVMVVALGYVGCLMGLGTGIIFVKELRHAGIIRE</sequence>
<reference evidence="3 4" key="1">
    <citation type="submission" date="2018-06" db="EMBL/GenBank/DDBJ databases">
        <title>Complete Genome Sequence of Desulfobacter hydrogenophilus (DSM3380).</title>
        <authorList>
            <person name="Marietou A."/>
            <person name="Schreiber L."/>
            <person name="Marshall I."/>
            <person name="Jorgensen B."/>
        </authorList>
    </citation>
    <scope>NUCLEOTIDE SEQUENCE [LARGE SCALE GENOMIC DNA]</scope>
    <source>
        <strain evidence="3 4">DSM 3380</strain>
    </source>
</reference>
<evidence type="ECO:0000256" key="1">
    <source>
        <dbReference type="SAM" id="Phobius"/>
    </source>
</evidence>
<reference evidence="2 5" key="2">
    <citation type="submission" date="2019-02" db="EMBL/GenBank/DDBJ databases">
        <title>Complete genome sequence of Desulfobacter hydrogenophilus AcRS1.</title>
        <authorList>
            <person name="Marietou A."/>
            <person name="Lund M.B."/>
            <person name="Marshall I.P.G."/>
            <person name="Schreiber L."/>
            <person name="Jorgensen B."/>
        </authorList>
    </citation>
    <scope>NUCLEOTIDE SEQUENCE [LARGE SCALE GENOMIC DNA]</scope>
    <source>
        <strain evidence="2 5">AcRS1</strain>
    </source>
</reference>
<dbReference type="InterPro" id="IPR011733">
    <property type="entry name" value="CHP02185_IM"/>
</dbReference>
<feature type="transmembrane region" description="Helical" evidence="1">
    <location>
        <begin position="89"/>
        <end position="108"/>
    </location>
</feature>
<dbReference type="OrthoDB" id="5421299at2"/>
<evidence type="ECO:0000313" key="3">
    <source>
        <dbReference type="EMBL" id="RAM00129.1"/>
    </source>
</evidence>
<dbReference type="Pfam" id="PF09605">
    <property type="entry name" value="Trep_Strep"/>
    <property type="match status" value="1"/>
</dbReference>
<feature type="transmembrane region" description="Helical" evidence="1">
    <location>
        <begin position="66"/>
        <end position="83"/>
    </location>
</feature>
<dbReference type="AlphaFoldDB" id="A0A328F6Z2"/>
<dbReference type="RefSeq" id="WP_111960228.1">
    <property type="nucleotide sequence ID" value="NZ_CP036313.1"/>
</dbReference>
<evidence type="ECO:0008006" key="6">
    <source>
        <dbReference type="Google" id="ProtNLM"/>
    </source>
</evidence>
<dbReference type="EMBL" id="QLNI01000063">
    <property type="protein sequence ID" value="RAM00129.1"/>
    <property type="molecule type" value="Genomic_DNA"/>
</dbReference>
<gene>
    <name evidence="3" type="ORF">DO021_20730</name>
    <name evidence="2" type="ORF">EYB58_21010</name>
</gene>
<feature type="transmembrane region" description="Helical" evidence="1">
    <location>
        <begin position="115"/>
        <end position="138"/>
    </location>
</feature>
<proteinExistence type="predicted"/>
<dbReference type="Proteomes" id="UP000293902">
    <property type="component" value="Chromosome"/>
</dbReference>